<evidence type="ECO:0000259" key="1">
    <source>
        <dbReference type="Pfam" id="PF03372"/>
    </source>
</evidence>
<gene>
    <name evidence="2" type="ORF">CRU90_00825</name>
</gene>
<dbReference type="PANTHER" id="PTHR14859:SF15">
    <property type="entry name" value="ENDONUCLEASE_EXONUCLEASE_PHOSPHATASE DOMAIN-CONTAINING PROTEIN"/>
    <property type="match status" value="1"/>
</dbReference>
<dbReference type="PANTHER" id="PTHR14859">
    <property type="entry name" value="CALCOFLUOR WHITE HYPERSENSITIVE PROTEIN PRECURSOR"/>
    <property type="match status" value="1"/>
</dbReference>
<comment type="caution">
    <text evidence="2">The sequence shown here is derived from an EMBL/GenBank/DDBJ whole genome shotgun (WGS) entry which is preliminary data.</text>
</comment>
<reference evidence="2 3" key="1">
    <citation type="submission" date="2017-10" db="EMBL/GenBank/DDBJ databases">
        <title>Genomics of the genus Arcobacter.</title>
        <authorList>
            <person name="Perez-Cataluna A."/>
            <person name="Figueras M.J."/>
        </authorList>
    </citation>
    <scope>NUCLEOTIDE SEQUENCE [LARGE SCALE GENOMIC DNA]</scope>
    <source>
        <strain evidence="2 3">F26</strain>
    </source>
</reference>
<protein>
    <submittedName>
        <fullName evidence="2">Endonuclease</fullName>
    </submittedName>
</protein>
<keyword evidence="2" id="KW-0540">Nuclease</keyword>
<dbReference type="Gene3D" id="3.60.10.10">
    <property type="entry name" value="Endonuclease/exonuclease/phosphatase"/>
    <property type="match status" value="1"/>
</dbReference>
<sequence length="333" mass="39133">MKIRVGTFNLFQFVEPPFSWYTKREKFIKEEWEEKTSWIKKQISDMNCDIIGFQEVFSKDALKDLLFELGFKYFKTIDNAKIDKKNESVYISTTVALASKFPIKNLKKVQTDFSTLKKHNLEGFFKFAREPIKATIVLPNQLEISLYVCHLKSNRENEFEYIFTKDEKLEDKLTKVKTALENNYSMSLKQRLCEASSLFNDIKRNNKPSILVCDLNDREFSLTIDALTNKRYHNETLKKDDFLLVDAYHLFEKKVYNPHPEFKGIKRTPTSYFAGKGNVLDFIFVSKHFDKKNKNSIAKVTNYEILDMHLQKNQNGSLLNSDHAQVVCELEFL</sequence>
<keyword evidence="2" id="KW-0255">Endonuclease</keyword>
<dbReference type="GO" id="GO:0016020">
    <property type="term" value="C:membrane"/>
    <property type="evidence" value="ECO:0007669"/>
    <property type="project" value="GOC"/>
</dbReference>
<name>A0A4V1LVZ7_9BACT</name>
<dbReference type="InterPro" id="IPR005135">
    <property type="entry name" value="Endo/exonuclease/phosphatase"/>
</dbReference>
<dbReference type="Proteomes" id="UP000290870">
    <property type="component" value="Unassembled WGS sequence"/>
</dbReference>
<dbReference type="SUPFAM" id="SSF56219">
    <property type="entry name" value="DNase I-like"/>
    <property type="match status" value="1"/>
</dbReference>
<feature type="domain" description="Endonuclease/exonuclease/phosphatase" evidence="1">
    <location>
        <begin position="39"/>
        <end position="288"/>
    </location>
</feature>
<dbReference type="InterPro" id="IPR036691">
    <property type="entry name" value="Endo/exonu/phosph_ase_sf"/>
</dbReference>
<proteinExistence type="predicted"/>
<dbReference type="AlphaFoldDB" id="A0A4V1LVZ7"/>
<dbReference type="OrthoDB" id="833328at2"/>
<dbReference type="EMBL" id="PDJZ01000001">
    <property type="protein sequence ID" value="RXJ85835.1"/>
    <property type="molecule type" value="Genomic_DNA"/>
</dbReference>
<evidence type="ECO:0000313" key="2">
    <source>
        <dbReference type="EMBL" id="RXJ85835.1"/>
    </source>
</evidence>
<accession>A0A4V1LVZ7</accession>
<dbReference type="GO" id="GO:0006506">
    <property type="term" value="P:GPI anchor biosynthetic process"/>
    <property type="evidence" value="ECO:0007669"/>
    <property type="project" value="TreeGrafter"/>
</dbReference>
<dbReference type="Pfam" id="PF03372">
    <property type="entry name" value="Exo_endo_phos"/>
    <property type="match status" value="1"/>
</dbReference>
<dbReference type="RefSeq" id="WP_128985367.1">
    <property type="nucleotide sequence ID" value="NZ_PDJZ01000001.1"/>
</dbReference>
<keyword evidence="2" id="KW-0378">Hydrolase</keyword>
<dbReference type="InterPro" id="IPR051916">
    <property type="entry name" value="GPI-anchor_lipid_remodeler"/>
</dbReference>
<evidence type="ECO:0000313" key="3">
    <source>
        <dbReference type="Proteomes" id="UP000290870"/>
    </source>
</evidence>
<dbReference type="GO" id="GO:0004519">
    <property type="term" value="F:endonuclease activity"/>
    <property type="evidence" value="ECO:0007669"/>
    <property type="project" value="UniProtKB-KW"/>
</dbReference>
<organism evidence="2 3">
    <name type="scientific">Arcobacter cloacae</name>
    <dbReference type="NCBI Taxonomy" id="1054034"/>
    <lineage>
        <taxon>Bacteria</taxon>
        <taxon>Pseudomonadati</taxon>
        <taxon>Campylobacterota</taxon>
        <taxon>Epsilonproteobacteria</taxon>
        <taxon>Campylobacterales</taxon>
        <taxon>Arcobacteraceae</taxon>
        <taxon>Arcobacter</taxon>
    </lineage>
</organism>